<protein>
    <submittedName>
        <fullName evidence="1">Uncharacterized protein</fullName>
    </submittedName>
</protein>
<dbReference type="Proteomes" id="UP000663852">
    <property type="component" value="Unassembled WGS sequence"/>
</dbReference>
<sequence>MISNEEILNYSAFLSNRDRNHSNDIDNVKSSDKKADWWTPRDNHSEIIQREISVTNIQAGVIIGLNASHIDQVKQNIRAVCLYQCQHERSQTNCVHQGNT</sequence>
<dbReference type="AlphaFoldDB" id="A0A813VND1"/>
<evidence type="ECO:0000313" key="2">
    <source>
        <dbReference type="Proteomes" id="UP000663852"/>
    </source>
</evidence>
<accession>A0A813VND1</accession>
<name>A0A813VND1_ADIRI</name>
<dbReference type="OrthoDB" id="10017899at2759"/>
<comment type="caution">
    <text evidence="1">The sequence shown here is derived from an EMBL/GenBank/DDBJ whole genome shotgun (WGS) entry which is preliminary data.</text>
</comment>
<organism evidence="1 2">
    <name type="scientific">Adineta ricciae</name>
    <name type="common">Rotifer</name>
    <dbReference type="NCBI Taxonomy" id="249248"/>
    <lineage>
        <taxon>Eukaryota</taxon>
        <taxon>Metazoa</taxon>
        <taxon>Spiralia</taxon>
        <taxon>Gnathifera</taxon>
        <taxon>Rotifera</taxon>
        <taxon>Eurotatoria</taxon>
        <taxon>Bdelloidea</taxon>
        <taxon>Adinetida</taxon>
        <taxon>Adinetidae</taxon>
        <taxon>Adineta</taxon>
    </lineage>
</organism>
<dbReference type="EMBL" id="CAJNOJ010000021">
    <property type="protein sequence ID" value="CAF0844160.1"/>
    <property type="molecule type" value="Genomic_DNA"/>
</dbReference>
<gene>
    <name evidence="1" type="ORF">EDS130_LOCUS6979</name>
</gene>
<reference evidence="1" key="1">
    <citation type="submission" date="2021-02" db="EMBL/GenBank/DDBJ databases">
        <authorList>
            <person name="Nowell W R."/>
        </authorList>
    </citation>
    <scope>NUCLEOTIDE SEQUENCE</scope>
</reference>
<evidence type="ECO:0000313" key="1">
    <source>
        <dbReference type="EMBL" id="CAF0844160.1"/>
    </source>
</evidence>
<proteinExistence type="predicted"/>